<dbReference type="InterPro" id="IPR005119">
    <property type="entry name" value="LysR_subst-bd"/>
</dbReference>
<reference evidence="6 7" key="1">
    <citation type="submission" date="2016-10" db="EMBL/GenBank/DDBJ databases">
        <authorList>
            <person name="de Groot N.N."/>
        </authorList>
    </citation>
    <scope>NUCLEOTIDE SEQUENCE [LARGE SCALE GENOMIC DNA]</scope>
    <source>
        <strain evidence="6 7">DSM 20475</strain>
    </source>
</reference>
<evidence type="ECO:0000256" key="4">
    <source>
        <dbReference type="ARBA" id="ARBA00023163"/>
    </source>
</evidence>
<keyword evidence="2" id="KW-0805">Transcription regulation</keyword>
<dbReference type="InterPro" id="IPR000847">
    <property type="entry name" value="LysR_HTH_N"/>
</dbReference>
<dbReference type="Gene3D" id="3.40.190.290">
    <property type="match status" value="1"/>
</dbReference>
<dbReference type="GO" id="GO:0003700">
    <property type="term" value="F:DNA-binding transcription factor activity"/>
    <property type="evidence" value="ECO:0007669"/>
    <property type="project" value="InterPro"/>
</dbReference>
<evidence type="ECO:0000259" key="5">
    <source>
        <dbReference type="PROSITE" id="PS50931"/>
    </source>
</evidence>
<dbReference type="PANTHER" id="PTHR30419">
    <property type="entry name" value="HTH-TYPE TRANSCRIPTIONAL REGULATOR YBHD"/>
    <property type="match status" value="1"/>
</dbReference>
<organism evidence="6 7">
    <name type="scientific">Peptococcus niger</name>
    <dbReference type="NCBI Taxonomy" id="2741"/>
    <lineage>
        <taxon>Bacteria</taxon>
        <taxon>Bacillati</taxon>
        <taxon>Bacillota</taxon>
        <taxon>Clostridia</taxon>
        <taxon>Eubacteriales</taxon>
        <taxon>Peptococcaceae</taxon>
        <taxon>Peptococcus</taxon>
    </lineage>
</organism>
<feature type="domain" description="HTH lysR-type" evidence="5">
    <location>
        <begin position="1"/>
        <end position="58"/>
    </location>
</feature>
<evidence type="ECO:0000256" key="3">
    <source>
        <dbReference type="ARBA" id="ARBA00023125"/>
    </source>
</evidence>
<dbReference type="SUPFAM" id="SSF53850">
    <property type="entry name" value="Periplasmic binding protein-like II"/>
    <property type="match status" value="1"/>
</dbReference>
<dbReference type="Pfam" id="PF03466">
    <property type="entry name" value="LysR_substrate"/>
    <property type="match status" value="1"/>
</dbReference>
<dbReference type="GO" id="GO:0005829">
    <property type="term" value="C:cytosol"/>
    <property type="evidence" value="ECO:0007669"/>
    <property type="project" value="TreeGrafter"/>
</dbReference>
<proteinExistence type="inferred from homology"/>
<evidence type="ECO:0000313" key="6">
    <source>
        <dbReference type="EMBL" id="SDD30979.1"/>
    </source>
</evidence>
<dbReference type="EMBL" id="FNAF01000002">
    <property type="protein sequence ID" value="SDD30979.1"/>
    <property type="molecule type" value="Genomic_DNA"/>
</dbReference>
<name>A0A1G6TPL0_PEPNI</name>
<dbReference type="Pfam" id="PF00126">
    <property type="entry name" value="HTH_1"/>
    <property type="match status" value="1"/>
</dbReference>
<dbReference type="InterPro" id="IPR036390">
    <property type="entry name" value="WH_DNA-bd_sf"/>
</dbReference>
<dbReference type="CDD" id="cd05466">
    <property type="entry name" value="PBP2_LTTR_substrate"/>
    <property type="match status" value="1"/>
</dbReference>
<protein>
    <submittedName>
        <fullName evidence="6">DNA-binding transcriptional regulator, LysR family</fullName>
    </submittedName>
</protein>
<comment type="similarity">
    <text evidence="1">Belongs to the LysR transcriptional regulatory family.</text>
</comment>
<dbReference type="PROSITE" id="PS50931">
    <property type="entry name" value="HTH_LYSR"/>
    <property type="match status" value="1"/>
</dbReference>
<dbReference type="SUPFAM" id="SSF46785">
    <property type="entry name" value="Winged helix' DNA-binding domain"/>
    <property type="match status" value="1"/>
</dbReference>
<accession>A0A1G6TPL0</accession>
<sequence length="292" mass="31365">MDSIKVRALLETISAGRLAKAAEALGYTPSGMSRMIAALEKELGLTLLLRDRSGVAPTAACRDLLPAFRGLLAADDAAEEAVRQVQGLSAGRLTVGAAYSRFYPLLSKAIADFSRQHPGVNVEFIEGTSSDLAHAVADHQADFCIISKRLGDFDWQLLLDDELIALVPKNHPLAAKPYMLAEDFLSEPFITIYPSQETDNSRFFAKHGIRPPEGYGTADVLAAVHMVEAGLGLTLVNGILVAQIQDVQVEKKPLLPAASVPIGVAVTKEATRSPAAEAFCRAFFARQRVIQA</sequence>
<dbReference type="AlphaFoldDB" id="A0A1G6TPL0"/>
<dbReference type="InterPro" id="IPR050950">
    <property type="entry name" value="HTH-type_LysR_regulators"/>
</dbReference>
<dbReference type="Proteomes" id="UP000198995">
    <property type="component" value="Unassembled WGS sequence"/>
</dbReference>
<dbReference type="OrthoDB" id="9803714at2"/>
<dbReference type="GO" id="GO:0003677">
    <property type="term" value="F:DNA binding"/>
    <property type="evidence" value="ECO:0007669"/>
    <property type="project" value="UniProtKB-KW"/>
</dbReference>
<evidence type="ECO:0000256" key="2">
    <source>
        <dbReference type="ARBA" id="ARBA00023015"/>
    </source>
</evidence>
<keyword evidence="4" id="KW-0804">Transcription</keyword>
<evidence type="ECO:0000256" key="1">
    <source>
        <dbReference type="ARBA" id="ARBA00009437"/>
    </source>
</evidence>
<dbReference type="Gene3D" id="1.10.10.10">
    <property type="entry name" value="Winged helix-like DNA-binding domain superfamily/Winged helix DNA-binding domain"/>
    <property type="match status" value="1"/>
</dbReference>
<dbReference type="RefSeq" id="WP_091791209.1">
    <property type="nucleotide sequence ID" value="NZ_FNAF01000002.1"/>
</dbReference>
<keyword evidence="7" id="KW-1185">Reference proteome</keyword>
<evidence type="ECO:0000313" key="7">
    <source>
        <dbReference type="Proteomes" id="UP000198995"/>
    </source>
</evidence>
<keyword evidence="3 6" id="KW-0238">DNA-binding</keyword>
<dbReference type="STRING" id="2741.SAMN04489866_102201"/>
<dbReference type="InterPro" id="IPR036388">
    <property type="entry name" value="WH-like_DNA-bd_sf"/>
</dbReference>
<gene>
    <name evidence="6" type="ORF">SAMN04489866_102201</name>
</gene>